<dbReference type="EMBL" id="JBHTGL010000008">
    <property type="protein sequence ID" value="MFD0629282.1"/>
    <property type="molecule type" value="Genomic_DNA"/>
</dbReference>
<name>A0ABW2X650_9ACTN</name>
<reference evidence="2" key="1">
    <citation type="journal article" date="2019" name="Int. J. Syst. Evol. Microbiol.">
        <title>The Global Catalogue of Microorganisms (GCM) 10K type strain sequencing project: providing services to taxonomists for standard genome sequencing and annotation.</title>
        <authorList>
            <consortium name="The Broad Institute Genomics Platform"/>
            <consortium name="The Broad Institute Genome Sequencing Center for Infectious Disease"/>
            <person name="Wu L."/>
            <person name="Ma J."/>
        </authorList>
    </citation>
    <scope>NUCLEOTIDE SEQUENCE [LARGE SCALE GENOMIC DNA]</scope>
    <source>
        <strain evidence="2">JCM 12607</strain>
    </source>
</reference>
<keyword evidence="2" id="KW-1185">Reference proteome</keyword>
<organism evidence="1 2">
    <name type="scientific">Streptomyces sanglieri</name>
    <dbReference type="NCBI Taxonomy" id="193460"/>
    <lineage>
        <taxon>Bacteria</taxon>
        <taxon>Bacillati</taxon>
        <taxon>Actinomycetota</taxon>
        <taxon>Actinomycetes</taxon>
        <taxon>Kitasatosporales</taxon>
        <taxon>Streptomycetaceae</taxon>
        <taxon>Streptomyces</taxon>
    </lineage>
</organism>
<dbReference type="Gene3D" id="1.25.40.10">
    <property type="entry name" value="Tetratricopeptide repeat domain"/>
    <property type="match status" value="1"/>
</dbReference>
<comment type="caution">
    <text evidence="1">The sequence shown here is derived from an EMBL/GenBank/DDBJ whole genome shotgun (WGS) entry which is preliminary data.</text>
</comment>
<evidence type="ECO:0008006" key="3">
    <source>
        <dbReference type="Google" id="ProtNLM"/>
    </source>
</evidence>
<gene>
    <name evidence="1" type="ORF">ACFQ2K_48405</name>
</gene>
<dbReference type="Proteomes" id="UP001596915">
    <property type="component" value="Unassembled WGS sequence"/>
</dbReference>
<accession>A0ABW2X650</accession>
<dbReference type="InterPro" id="IPR011990">
    <property type="entry name" value="TPR-like_helical_dom_sf"/>
</dbReference>
<protein>
    <recommendedName>
        <fullName evidence="3">Tetratricopeptide repeat protein</fullName>
    </recommendedName>
</protein>
<evidence type="ECO:0000313" key="1">
    <source>
        <dbReference type="EMBL" id="MFD0629282.1"/>
    </source>
</evidence>
<proteinExistence type="predicted"/>
<sequence>MRDVTGRATVSGVAAGTPVAGRAVDALLSLSGQTLPLLRQWVGSDPGSGVARALLSLATGDRWDDAVLKEQLSIAHRDALAAGEREASLVYGVFLHTHRQYRLTADHLVEHFVRWPADEQAGLMLGAFSSCGDAAYRAHGDALMEQQAAVAGPENWPWVSWLASTRAEQGRVREAYELAGQALGLYPRSGVAAHALAHAEHELGTGRASADFLDQWLRADPQAVQTRHLNWHAALQSIACGDFPDARRRADTALARTDVGMRAATNWRLLLAGQTPAGQSEPDQVRELLAAPGGMAEVFHTFNLALALAVEAATDDLHILARRAAADERPDFRDVLAPVVQALAEVTAGRPRVALDLLTGLGEQAERIGGVRVEREIIQDTLARALVDAGEHVRAATLLHHRTTTRRHHTYEDLLLAARTPANLAGPH</sequence>
<dbReference type="SUPFAM" id="SSF48452">
    <property type="entry name" value="TPR-like"/>
    <property type="match status" value="1"/>
</dbReference>
<evidence type="ECO:0000313" key="2">
    <source>
        <dbReference type="Proteomes" id="UP001596915"/>
    </source>
</evidence>